<sequence>MYLGVWVPFIISILTITTPSCNTYVIDVSINPEIIYLNSGTVNPDSVVTITCQATGLKEVLTLIPFNMINGTFIEHPCVGSYRFINQSQRFSTLSFYYTYTSDNIIFTTTISLNPIIQLDDGLLLGCAFYNLETETYDVSHMTNITIIVIEPTTTTTIATTATTTATTATTTTTAVTTGHTATIAEITTLESTQGSLIKSQDFYITIGTLSVVMLGLLIVIFILITVLGIYASTRRQQAPIAALIPRAVLTRPVFDENQSIDSLTFRETNVNFSEV</sequence>
<keyword evidence="1" id="KW-0812">Transmembrane</keyword>
<proteinExistence type="predicted"/>
<organism evidence="3 4">
    <name type="scientific">Oopsacas minuta</name>
    <dbReference type="NCBI Taxonomy" id="111878"/>
    <lineage>
        <taxon>Eukaryota</taxon>
        <taxon>Metazoa</taxon>
        <taxon>Porifera</taxon>
        <taxon>Hexactinellida</taxon>
        <taxon>Hexasterophora</taxon>
        <taxon>Lyssacinosida</taxon>
        <taxon>Leucopsacidae</taxon>
        <taxon>Oopsacas</taxon>
    </lineage>
</organism>
<gene>
    <name evidence="3" type="ORF">LOD99_4124</name>
</gene>
<evidence type="ECO:0000313" key="3">
    <source>
        <dbReference type="EMBL" id="KAI6652738.1"/>
    </source>
</evidence>
<dbReference type="AlphaFoldDB" id="A0AAV7JUQ3"/>
<evidence type="ECO:0000256" key="1">
    <source>
        <dbReference type="SAM" id="Phobius"/>
    </source>
</evidence>
<keyword evidence="1" id="KW-1133">Transmembrane helix</keyword>
<name>A0AAV7JUQ3_9METZ</name>
<feature type="chain" id="PRO_5043473754" evidence="2">
    <location>
        <begin position="24"/>
        <end position="276"/>
    </location>
</feature>
<keyword evidence="1" id="KW-0472">Membrane</keyword>
<feature type="transmembrane region" description="Helical" evidence="1">
    <location>
        <begin position="203"/>
        <end position="231"/>
    </location>
</feature>
<protein>
    <submittedName>
        <fullName evidence="3">Uncharacterized protein</fullName>
    </submittedName>
</protein>
<comment type="caution">
    <text evidence="3">The sequence shown here is derived from an EMBL/GenBank/DDBJ whole genome shotgun (WGS) entry which is preliminary data.</text>
</comment>
<evidence type="ECO:0000313" key="4">
    <source>
        <dbReference type="Proteomes" id="UP001165289"/>
    </source>
</evidence>
<keyword evidence="2" id="KW-0732">Signal</keyword>
<keyword evidence="4" id="KW-1185">Reference proteome</keyword>
<feature type="signal peptide" evidence="2">
    <location>
        <begin position="1"/>
        <end position="23"/>
    </location>
</feature>
<evidence type="ECO:0000256" key="2">
    <source>
        <dbReference type="SAM" id="SignalP"/>
    </source>
</evidence>
<accession>A0AAV7JUQ3</accession>
<dbReference type="EMBL" id="JAKMXF010000297">
    <property type="protein sequence ID" value="KAI6652738.1"/>
    <property type="molecule type" value="Genomic_DNA"/>
</dbReference>
<dbReference type="Proteomes" id="UP001165289">
    <property type="component" value="Unassembled WGS sequence"/>
</dbReference>
<reference evidence="3 4" key="1">
    <citation type="journal article" date="2023" name="BMC Biol.">
        <title>The compact genome of the sponge Oopsacas minuta (Hexactinellida) is lacking key metazoan core genes.</title>
        <authorList>
            <person name="Santini S."/>
            <person name="Schenkelaars Q."/>
            <person name="Jourda C."/>
            <person name="Duchesne M."/>
            <person name="Belahbib H."/>
            <person name="Rocher C."/>
            <person name="Selva M."/>
            <person name="Riesgo A."/>
            <person name="Vervoort M."/>
            <person name="Leys S.P."/>
            <person name="Kodjabachian L."/>
            <person name="Le Bivic A."/>
            <person name="Borchiellini C."/>
            <person name="Claverie J.M."/>
            <person name="Renard E."/>
        </authorList>
    </citation>
    <scope>NUCLEOTIDE SEQUENCE [LARGE SCALE GENOMIC DNA]</scope>
    <source>
        <strain evidence="3">SPO-2</strain>
    </source>
</reference>